<evidence type="ECO:0008006" key="3">
    <source>
        <dbReference type="Google" id="ProtNLM"/>
    </source>
</evidence>
<accession>A0A438BLV5</accession>
<gene>
    <name evidence="1" type="ORF">CK203_111182</name>
</gene>
<proteinExistence type="predicted"/>
<name>A0A438BLV5_VITVI</name>
<evidence type="ECO:0000313" key="1">
    <source>
        <dbReference type="EMBL" id="RVW11931.1"/>
    </source>
</evidence>
<organism evidence="1 2">
    <name type="scientific">Vitis vinifera</name>
    <name type="common">Grape</name>
    <dbReference type="NCBI Taxonomy" id="29760"/>
    <lineage>
        <taxon>Eukaryota</taxon>
        <taxon>Viridiplantae</taxon>
        <taxon>Streptophyta</taxon>
        <taxon>Embryophyta</taxon>
        <taxon>Tracheophyta</taxon>
        <taxon>Spermatophyta</taxon>
        <taxon>Magnoliopsida</taxon>
        <taxon>eudicotyledons</taxon>
        <taxon>Gunneridae</taxon>
        <taxon>Pentapetalae</taxon>
        <taxon>rosids</taxon>
        <taxon>Vitales</taxon>
        <taxon>Vitaceae</taxon>
        <taxon>Viteae</taxon>
        <taxon>Vitis</taxon>
    </lineage>
</organism>
<dbReference type="Proteomes" id="UP000288805">
    <property type="component" value="Unassembled WGS sequence"/>
</dbReference>
<reference evidence="1 2" key="1">
    <citation type="journal article" date="2018" name="PLoS Genet.">
        <title>Population sequencing reveals clonal diversity and ancestral inbreeding in the grapevine cultivar Chardonnay.</title>
        <authorList>
            <person name="Roach M.J."/>
            <person name="Johnson D.L."/>
            <person name="Bohlmann J."/>
            <person name="van Vuuren H.J."/>
            <person name="Jones S.J."/>
            <person name="Pretorius I.S."/>
            <person name="Schmidt S.A."/>
            <person name="Borneman A.R."/>
        </authorList>
    </citation>
    <scope>NUCLEOTIDE SEQUENCE [LARGE SCALE GENOMIC DNA]</scope>
    <source>
        <strain evidence="2">cv. Chardonnay</strain>
        <tissue evidence="1">Leaf</tissue>
    </source>
</reference>
<dbReference type="EMBL" id="QGNW01002726">
    <property type="protein sequence ID" value="RVW11931.1"/>
    <property type="molecule type" value="Genomic_DNA"/>
</dbReference>
<comment type="caution">
    <text evidence="1">The sequence shown here is derived from an EMBL/GenBank/DDBJ whole genome shotgun (WGS) entry which is preliminary data.</text>
</comment>
<evidence type="ECO:0000313" key="2">
    <source>
        <dbReference type="Proteomes" id="UP000288805"/>
    </source>
</evidence>
<protein>
    <recommendedName>
        <fullName evidence="3">DUF4283 domain-containing protein</fullName>
    </recommendedName>
</protein>
<sequence>MCYVCSVEAKEIFPCVPKRKESIKGWVVLARKLRALDVELPLGFFEVLKANNSLAPGCIAKSIKEGTPFSNAVKDGWRVWTRLCGFNLEGEVVVKTNGRKVPRSLQVMVGKLYFAIQLWWEIPPWMLVGVALGIGVDGGLGTMDACCVSFKGEGLGLMEMIGPLALREPYAISHQAKTMSSSNREGFEGSLLSDMIVSVKDDLKPTVEKRFLVKVVLLTPMDVILVKEASYFPRSMVHWDNLLMVGTFCFILKNGMMVEMLASTMRGGCSDQEEGFIEEPSSLCDSPPCRASQIFNCSTDTFKN</sequence>
<dbReference type="AlphaFoldDB" id="A0A438BLV5"/>